<evidence type="ECO:0000256" key="7">
    <source>
        <dbReference type="ARBA" id="ARBA00022946"/>
    </source>
</evidence>
<comment type="cofactor">
    <cofactor evidence="10">
        <name>Zn(2+)</name>
        <dbReference type="ChEBI" id="CHEBI:29105"/>
    </cofactor>
    <text evidence="10">Binds 1 zinc ion.</text>
</comment>
<dbReference type="InterPro" id="IPR033851">
    <property type="entry name" value="M3A_MIP"/>
</dbReference>
<dbReference type="InterPro" id="IPR001567">
    <property type="entry name" value="Pept_M3A_M3B_dom"/>
</dbReference>
<dbReference type="PANTHER" id="PTHR11804:SF79">
    <property type="entry name" value="MITOCHONDRIAL INTERMEDIATE PEPTIDASE"/>
    <property type="match status" value="1"/>
</dbReference>
<evidence type="ECO:0000313" key="12">
    <source>
        <dbReference type="EMBL" id="KAK0171573.1"/>
    </source>
</evidence>
<keyword evidence="5 10" id="KW-0378">Hydrolase</keyword>
<feature type="domain" description="Peptidase M3A/M3B catalytic" evidence="11">
    <location>
        <begin position="241"/>
        <end position="681"/>
    </location>
</feature>
<accession>A0AA39FL73</accession>
<name>A0AA39FL73_9HYME</name>
<keyword evidence="4 10" id="KW-0479">Metal-binding</keyword>
<comment type="similarity">
    <text evidence="2 10">Belongs to the peptidase M3 family.</text>
</comment>
<proteinExistence type="inferred from homology"/>
<dbReference type="InterPro" id="IPR024077">
    <property type="entry name" value="Neurolysin/TOP_dom2"/>
</dbReference>
<evidence type="ECO:0000259" key="11">
    <source>
        <dbReference type="Pfam" id="PF01432"/>
    </source>
</evidence>
<dbReference type="Gene3D" id="1.10.1370.10">
    <property type="entry name" value="Neurolysin, domain 3"/>
    <property type="match status" value="1"/>
</dbReference>
<dbReference type="PANTHER" id="PTHR11804">
    <property type="entry name" value="PROTEASE M3 THIMET OLIGOPEPTIDASE-RELATED"/>
    <property type="match status" value="1"/>
</dbReference>
<evidence type="ECO:0000256" key="3">
    <source>
        <dbReference type="ARBA" id="ARBA00022670"/>
    </source>
</evidence>
<reference evidence="12" key="1">
    <citation type="journal article" date="2023" name="bioRxiv">
        <title>Scaffold-level genome assemblies of two parasitoid biocontrol wasps reveal the parthenogenesis mechanism and an associated novel virus.</title>
        <authorList>
            <person name="Inwood S."/>
            <person name="Skelly J."/>
            <person name="Guhlin J."/>
            <person name="Harrop T."/>
            <person name="Goldson S."/>
            <person name="Dearden P."/>
        </authorList>
    </citation>
    <scope>NUCLEOTIDE SEQUENCE</scope>
    <source>
        <strain evidence="12">Irish</strain>
        <tissue evidence="12">Whole body</tissue>
    </source>
</reference>
<protein>
    <recommendedName>
        <fullName evidence="11">Peptidase M3A/M3B catalytic domain-containing protein</fullName>
    </recommendedName>
</protein>
<dbReference type="GO" id="GO:0006627">
    <property type="term" value="P:protein processing involved in protein targeting to mitochondrion"/>
    <property type="evidence" value="ECO:0007669"/>
    <property type="project" value="TreeGrafter"/>
</dbReference>
<keyword evidence="7" id="KW-0809">Transit peptide</keyword>
<dbReference type="AlphaFoldDB" id="A0AA39FL73"/>
<comment type="caution">
    <text evidence="12">The sequence shown here is derived from an EMBL/GenBank/DDBJ whole genome shotgun (WGS) entry which is preliminary data.</text>
</comment>
<reference evidence="12" key="2">
    <citation type="submission" date="2023-03" db="EMBL/GenBank/DDBJ databases">
        <authorList>
            <person name="Inwood S.N."/>
            <person name="Skelly J.G."/>
            <person name="Guhlin J."/>
            <person name="Harrop T.W.R."/>
            <person name="Goldson S.G."/>
            <person name="Dearden P.K."/>
        </authorList>
    </citation>
    <scope>NUCLEOTIDE SEQUENCE</scope>
    <source>
        <strain evidence="12">Irish</strain>
        <tissue evidence="12">Whole body</tissue>
    </source>
</reference>
<dbReference type="InterPro" id="IPR024079">
    <property type="entry name" value="MetalloPept_cat_dom_sf"/>
</dbReference>
<keyword evidence="6 10" id="KW-0862">Zinc</keyword>
<dbReference type="FunFam" id="3.40.390.10:FF:000013">
    <property type="entry name" value="Mitochondrial intermediate peptidase"/>
    <property type="match status" value="1"/>
</dbReference>
<dbReference type="SUPFAM" id="SSF55486">
    <property type="entry name" value="Metalloproteases ('zincins'), catalytic domain"/>
    <property type="match status" value="1"/>
</dbReference>
<sequence length="701" mass="79529">MMLKLFRKSIYCNNVVTRRFVSVWSPLAKTFNSESPVENFTNNSSAKKSGLFGIDELELPTGFNELQSQAMTNSSHLIEEAIGSHRRRKMVQIFDDLSDELCKVADLAEFIRVAHPNEQFASAAENACLVISGIVENLNTHRGLYNALLNVVKSGDIQITTDIDEHVSKLFLFDFEQCGIHLPEDLREKVVKINDNILQLGQKFMTGAVTPRAINNNVLPKHIRKYFTNENGQILINSLCTDSSDGLVREAAYKIFLYPDSKQELLLKQLLNDRHELAQTCDFPTYAHRAIKGSTVDSPEVVHDFLNILNVELKNRAQKDFNMMKRMKRDESLSQNDDLMPWDTAYFTSKTKKMILGTSYDELAPYFSIGACMDGLNLLTQSLYGVRLESEPIVPGEVWAPNIHKIAVICENEGLLGHIYCDFYEREGKPNQDCHFTIRGGRLLEDGTYQNPIVVLMLSLPSPRWSNPCLLNPSSVDNLFHEMGHALHSMLGRTQYQHVTGTRCSADFAEVPSVLMEYFSSDPRVVKLFAKHYQTQDPIPDKLLEKLCASKNIYSASELQLQVFYSMLDQVYHSQKIETSTTHILTDIQKKYSGLPCIDNTAWQLRFSHLVGYGAKYYSYLISRAIASWIWQTYFNADPLSRAAGEMYRRECLVHGGGKPSSKVVSDFLHKQANAENFAASLIHEVDAKDNYIRSIMAMNN</sequence>
<evidence type="ECO:0000256" key="2">
    <source>
        <dbReference type="ARBA" id="ARBA00006040"/>
    </source>
</evidence>
<organism evidence="12 13">
    <name type="scientific">Microctonus aethiopoides</name>
    <dbReference type="NCBI Taxonomy" id="144406"/>
    <lineage>
        <taxon>Eukaryota</taxon>
        <taxon>Metazoa</taxon>
        <taxon>Ecdysozoa</taxon>
        <taxon>Arthropoda</taxon>
        <taxon>Hexapoda</taxon>
        <taxon>Insecta</taxon>
        <taxon>Pterygota</taxon>
        <taxon>Neoptera</taxon>
        <taxon>Endopterygota</taxon>
        <taxon>Hymenoptera</taxon>
        <taxon>Apocrita</taxon>
        <taxon>Ichneumonoidea</taxon>
        <taxon>Braconidae</taxon>
        <taxon>Euphorinae</taxon>
        <taxon>Microctonus</taxon>
    </lineage>
</organism>
<dbReference type="InterPro" id="IPR045090">
    <property type="entry name" value="Pept_M3A_M3B"/>
</dbReference>
<keyword evidence="3 10" id="KW-0645">Protease</keyword>
<keyword evidence="9" id="KW-0496">Mitochondrion</keyword>
<evidence type="ECO:0000256" key="6">
    <source>
        <dbReference type="ARBA" id="ARBA00022833"/>
    </source>
</evidence>
<evidence type="ECO:0000313" key="13">
    <source>
        <dbReference type="Proteomes" id="UP001168990"/>
    </source>
</evidence>
<dbReference type="EMBL" id="JAQQBS010000002">
    <property type="protein sequence ID" value="KAK0171573.1"/>
    <property type="molecule type" value="Genomic_DNA"/>
</dbReference>
<dbReference type="GO" id="GO:0046872">
    <property type="term" value="F:metal ion binding"/>
    <property type="evidence" value="ECO:0007669"/>
    <property type="project" value="UniProtKB-UniRule"/>
</dbReference>
<dbReference type="Pfam" id="PF01432">
    <property type="entry name" value="Peptidase_M3"/>
    <property type="match status" value="1"/>
</dbReference>
<comment type="subcellular location">
    <subcellularLocation>
        <location evidence="1">Mitochondrion</location>
    </subcellularLocation>
</comment>
<gene>
    <name evidence="12" type="ORF">PV328_005013</name>
</gene>
<dbReference type="GO" id="GO:0004222">
    <property type="term" value="F:metalloendopeptidase activity"/>
    <property type="evidence" value="ECO:0007669"/>
    <property type="project" value="InterPro"/>
</dbReference>
<evidence type="ECO:0000256" key="5">
    <source>
        <dbReference type="ARBA" id="ARBA00022801"/>
    </source>
</evidence>
<evidence type="ECO:0000256" key="10">
    <source>
        <dbReference type="RuleBase" id="RU003435"/>
    </source>
</evidence>
<keyword evidence="8 10" id="KW-0482">Metalloprotease</keyword>
<dbReference type="GO" id="GO:0005739">
    <property type="term" value="C:mitochondrion"/>
    <property type="evidence" value="ECO:0007669"/>
    <property type="project" value="UniProtKB-SubCell"/>
</dbReference>
<evidence type="ECO:0000256" key="9">
    <source>
        <dbReference type="ARBA" id="ARBA00023128"/>
    </source>
</evidence>
<dbReference type="Gene3D" id="3.40.390.10">
    <property type="entry name" value="Collagenase (Catalytic Domain)"/>
    <property type="match status" value="1"/>
</dbReference>
<keyword evidence="13" id="KW-1185">Reference proteome</keyword>
<evidence type="ECO:0000256" key="8">
    <source>
        <dbReference type="ARBA" id="ARBA00023049"/>
    </source>
</evidence>
<dbReference type="CDD" id="cd06457">
    <property type="entry name" value="M3A_MIP"/>
    <property type="match status" value="1"/>
</dbReference>
<evidence type="ECO:0000256" key="1">
    <source>
        <dbReference type="ARBA" id="ARBA00004173"/>
    </source>
</evidence>
<dbReference type="GO" id="GO:0006518">
    <property type="term" value="P:peptide metabolic process"/>
    <property type="evidence" value="ECO:0007669"/>
    <property type="project" value="TreeGrafter"/>
</dbReference>
<dbReference type="Proteomes" id="UP001168990">
    <property type="component" value="Unassembled WGS sequence"/>
</dbReference>
<evidence type="ECO:0000256" key="4">
    <source>
        <dbReference type="ARBA" id="ARBA00022723"/>
    </source>
</evidence>